<evidence type="ECO:0000313" key="8">
    <source>
        <dbReference type="EMBL" id="EFC06505.1"/>
    </source>
</evidence>
<evidence type="ECO:0000256" key="2">
    <source>
        <dbReference type="ARBA" id="ARBA00022478"/>
    </source>
</evidence>
<keyword evidence="4" id="KW-0548">Nucleotidyltransferase</keyword>
<dbReference type="Gene3D" id="1.10.10.1250">
    <property type="entry name" value="RNA polymerase, subunit delta, N-terminal domain"/>
    <property type="match status" value="1"/>
</dbReference>
<evidence type="ECO:0000259" key="7">
    <source>
        <dbReference type="PROSITE" id="PS51913"/>
    </source>
</evidence>
<dbReference type="InterPro" id="IPR038087">
    <property type="entry name" value="RNAP_delta_N_dom_sf"/>
</dbReference>
<dbReference type="Proteomes" id="UP000005017">
    <property type="component" value="Unassembled WGS sequence"/>
</dbReference>
<keyword evidence="9" id="KW-1185">Reference proteome</keyword>
<evidence type="ECO:0000256" key="4">
    <source>
        <dbReference type="ARBA" id="ARBA00022695"/>
    </source>
</evidence>
<keyword evidence="3" id="KW-0808">Transferase</keyword>
<dbReference type="PROSITE" id="PS51913">
    <property type="entry name" value="HTH_HARE"/>
    <property type="match status" value="1"/>
</dbReference>
<name>D2MLU6_9FIRM</name>
<accession>D2MLU6</accession>
<reference evidence="9" key="1">
    <citation type="submission" date="2009-12" db="EMBL/GenBank/DDBJ databases">
        <title>Sequence of Clostridiales genomosp. BVAB3 str. UPII9-5.</title>
        <authorList>
            <person name="Madupu R."/>
            <person name="Durkin A.S."/>
            <person name="Torralba M."/>
            <person name="Methe B."/>
            <person name="Sutton G.G."/>
            <person name="Strausberg R.L."/>
            <person name="Nelson K.E."/>
        </authorList>
    </citation>
    <scope>NUCLEOTIDE SEQUENCE [LARGE SCALE GENOMIC DNA]</scope>
    <source>
        <strain evidence="9">W1219</strain>
    </source>
</reference>
<sequence length="110" mass="13234">MSVNKTMTDVAYDFLSRHKKQIEFLKLWDEVIKQFSIPEDKKRRKKSQFYSELLLDTRFASFENNRWDLRNRHRFDETHVDTQDIAFDDDDDELDVIGLDLPKGDDAFDN</sequence>
<dbReference type="InterPro" id="IPR029757">
    <property type="entry name" value="RpoE"/>
</dbReference>
<dbReference type="NCBIfam" id="TIGR04567">
    <property type="entry name" value="RNAP_delt_lowGC"/>
    <property type="match status" value="1"/>
</dbReference>
<dbReference type="EMBL" id="ADFR01000001">
    <property type="protein sequence ID" value="EFC06505.1"/>
    <property type="molecule type" value="Genomic_DNA"/>
</dbReference>
<dbReference type="GO" id="GO:0000428">
    <property type="term" value="C:DNA-directed RNA polymerase complex"/>
    <property type="evidence" value="ECO:0007669"/>
    <property type="project" value="UniProtKB-KW"/>
</dbReference>
<gene>
    <name evidence="8" type="ORF">HMPREF9013_1451</name>
</gene>
<organism evidence="8 9">
    <name type="scientific">Bulleidia extructa W1219</name>
    <dbReference type="NCBI Taxonomy" id="679192"/>
    <lineage>
        <taxon>Bacteria</taxon>
        <taxon>Bacillati</taxon>
        <taxon>Bacillota</taxon>
        <taxon>Erysipelotrichia</taxon>
        <taxon>Erysipelotrichales</taxon>
        <taxon>Erysipelotrichaceae</taxon>
        <taxon>Bulleidia</taxon>
    </lineage>
</organism>
<evidence type="ECO:0000256" key="6">
    <source>
        <dbReference type="ARBA" id="ARBA00031937"/>
    </source>
</evidence>
<dbReference type="GO" id="GO:0006351">
    <property type="term" value="P:DNA-templated transcription"/>
    <property type="evidence" value="ECO:0007669"/>
    <property type="project" value="InterPro"/>
</dbReference>
<dbReference type="AlphaFoldDB" id="D2MLU6"/>
<comment type="similarity">
    <text evidence="1">Belongs to the RpoE family.</text>
</comment>
<dbReference type="OrthoDB" id="401223at2"/>
<keyword evidence="2" id="KW-0240">DNA-directed RNA polymerase</keyword>
<dbReference type="InterPro" id="IPR007759">
    <property type="entry name" value="Asxl_HARE-HTH"/>
</dbReference>
<feature type="domain" description="HTH HARE-type" evidence="7">
    <location>
        <begin position="5"/>
        <end position="72"/>
    </location>
</feature>
<dbReference type="GO" id="GO:0016779">
    <property type="term" value="F:nucleotidyltransferase activity"/>
    <property type="evidence" value="ECO:0007669"/>
    <property type="project" value="UniProtKB-KW"/>
</dbReference>
<dbReference type="eggNOG" id="COG3343">
    <property type="taxonomic scope" value="Bacteria"/>
</dbReference>
<evidence type="ECO:0000256" key="3">
    <source>
        <dbReference type="ARBA" id="ARBA00022679"/>
    </source>
</evidence>
<dbReference type="RefSeq" id="WP_006626367.1">
    <property type="nucleotide sequence ID" value="NZ_ADFR01000001.1"/>
</dbReference>
<protein>
    <recommendedName>
        <fullName evidence="6">RNAP delta factor</fullName>
    </recommendedName>
</protein>
<evidence type="ECO:0000256" key="5">
    <source>
        <dbReference type="ARBA" id="ARBA00023163"/>
    </source>
</evidence>
<proteinExistence type="inferred from homology"/>
<dbReference type="GO" id="GO:0006355">
    <property type="term" value="P:regulation of DNA-templated transcription"/>
    <property type="evidence" value="ECO:0007669"/>
    <property type="project" value="InterPro"/>
</dbReference>
<comment type="caution">
    <text evidence="8">The sequence shown here is derived from an EMBL/GenBank/DDBJ whole genome shotgun (WGS) entry which is preliminary data.</text>
</comment>
<dbReference type="STRING" id="679192.HMPREF9013_1451"/>
<evidence type="ECO:0000313" key="9">
    <source>
        <dbReference type="Proteomes" id="UP000005017"/>
    </source>
</evidence>
<evidence type="ECO:0000256" key="1">
    <source>
        <dbReference type="ARBA" id="ARBA00009828"/>
    </source>
</evidence>
<keyword evidence="5" id="KW-0804">Transcription</keyword>